<sequence length="143" mass="16751">MDIVSNLEITKRIEKSIFDFKPDTVFTHSQYDVNVDHRAIFNATITATRPKQKSTVKEVISFEVPSSTEWYFPSRFSPNIFVDIHKELPFKLKALKEYKTELEKFPHPRSLESLEIISKRWGTVSGYLSAEAFYLVRQLKSKF</sequence>
<dbReference type="PATRIC" id="fig|1229908.8.peg.109"/>
<dbReference type="KEGG" id="nkr:NKOR_00525"/>
<dbReference type="Gene3D" id="3.40.50.10320">
    <property type="entry name" value="LmbE-like"/>
    <property type="match status" value="1"/>
</dbReference>
<evidence type="ECO:0000313" key="1">
    <source>
        <dbReference type="EMBL" id="AFS80027.1"/>
    </source>
</evidence>
<accession>K0B4H1</accession>
<gene>
    <name evidence="1" type="ORF">NKOR_00525</name>
</gene>
<dbReference type="EMBL" id="CP003842">
    <property type="protein sequence ID" value="AFS80027.1"/>
    <property type="molecule type" value="Genomic_DNA"/>
</dbReference>
<dbReference type="InterPro" id="IPR024078">
    <property type="entry name" value="LmbE-like_dom_sf"/>
</dbReference>
<dbReference type="SUPFAM" id="SSF102588">
    <property type="entry name" value="LmbE-like"/>
    <property type="match status" value="1"/>
</dbReference>
<dbReference type="HOGENOM" id="CLU_1801606_0_0_2"/>
<dbReference type="AlphaFoldDB" id="K0B4H1"/>
<name>K0B4H1_9ARCH</name>
<reference evidence="1 2" key="1">
    <citation type="journal article" date="2012" name="J. Bacteriol.">
        <title>Draft Genome Sequence of an Ammonia-Oxidizing Archaeon, "Candidatus Nitrosopumilus koreensis" AR1, from Marine Sediment.</title>
        <authorList>
            <person name="Park S.J."/>
            <person name="Kim J.G."/>
            <person name="Jung M.Y."/>
            <person name="Kim S.J."/>
            <person name="Cha I.T."/>
            <person name="Kwon K."/>
            <person name="Lee J.H."/>
            <person name="Rhee S.K."/>
        </authorList>
    </citation>
    <scope>NUCLEOTIDE SEQUENCE [LARGE SCALE GENOMIC DNA]</scope>
    <source>
        <strain evidence="1 2">AR1</strain>
    </source>
</reference>
<evidence type="ECO:0000313" key="2">
    <source>
        <dbReference type="Proteomes" id="UP000006101"/>
    </source>
</evidence>
<protein>
    <submittedName>
        <fullName evidence="1">Putative LmbE-like protein</fullName>
    </submittedName>
</protein>
<dbReference type="STRING" id="1229908.NKOR_00525"/>
<proteinExistence type="predicted"/>
<dbReference type="Proteomes" id="UP000006101">
    <property type="component" value="Chromosome"/>
</dbReference>
<organism evidence="1 2">
    <name type="scientific">Candidatus Nitrosopumilus koreensis AR1</name>
    <dbReference type="NCBI Taxonomy" id="1229908"/>
    <lineage>
        <taxon>Archaea</taxon>
        <taxon>Nitrososphaerota</taxon>
        <taxon>Nitrososphaeria</taxon>
        <taxon>Nitrosopumilales</taxon>
        <taxon>Nitrosopumilaceae</taxon>
        <taxon>Nitrosopumilus</taxon>
    </lineage>
</organism>
<keyword evidence="2" id="KW-1185">Reference proteome</keyword>